<keyword evidence="5 7" id="KW-0670">Pyruvate</keyword>
<evidence type="ECO:0000313" key="9">
    <source>
        <dbReference type="EMBL" id="CAB3232026.1"/>
    </source>
</evidence>
<dbReference type="FunFam" id="3.40.50.970:FF:000013">
    <property type="entry name" value="Pyruvate dehydrogenase E1 component subunit alpha"/>
    <property type="match status" value="1"/>
</dbReference>
<comment type="cofactor">
    <cofactor evidence="1 7">
        <name>thiamine diphosphate</name>
        <dbReference type="ChEBI" id="CHEBI:58937"/>
    </cofactor>
</comment>
<dbReference type="NCBIfam" id="TIGR03182">
    <property type="entry name" value="PDH_E1_alph_y"/>
    <property type="match status" value="1"/>
</dbReference>
<proteinExistence type="predicted"/>
<feature type="domain" description="Dehydrogenase E1 component" evidence="8">
    <location>
        <begin position="67"/>
        <end position="359"/>
    </location>
</feature>
<dbReference type="GO" id="GO:0006086">
    <property type="term" value="P:pyruvate decarboxylation to acetyl-CoA"/>
    <property type="evidence" value="ECO:0007669"/>
    <property type="project" value="InterPro"/>
</dbReference>
<dbReference type="Pfam" id="PF00676">
    <property type="entry name" value="E1_dh"/>
    <property type="match status" value="1"/>
</dbReference>
<dbReference type="EMBL" id="CADEBD010000360">
    <property type="protein sequence ID" value="CAB3251560.1"/>
    <property type="molecule type" value="Genomic_DNA"/>
</dbReference>
<evidence type="ECO:0000259" key="8">
    <source>
        <dbReference type="Pfam" id="PF00676"/>
    </source>
</evidence>
<dbReference type="InterPro" id="IPR001017">
    <property type="entry name" value="DH_E1"/>
</dbReference>
<comment type="function">
    <text evidence="7">The pyruvate dehydrogenase complex catalyzes the overall conversion of pyruvate to acetyl-CoA and CO(2).</text>
</comment>
<dbReference type="Proteomes" id="UP000494256">
    <property type="component" value="Unassembled WGS sequence"/>
</dbReference>
<dbReference type="EC" id="1.2.4.1" evidence="7"/>
<dbReference type="InterPro" id="IPR029061">
    <property type="entry name" value="THDP-binding"/>
</dbReference>
<evidence type="ECO:0000256" key="3">
    <source>
        <dbReference type="ARBA" id="ARBA00023002"/>
    </source>
</evidence>
<evidence type="ECO:0000313" key="11">
    <source>
        <dbReference type="Proteomes" id="UP000494106"/>
    </source>
</evidence>
<accession>A0A8S1ANJ4</accession>
<comment type="caution">
    <text evidence="10">The sequence shown here is derived from an EMBL/GenBank/DDBJ whole genome shotgun (WGS) entry which is preliminary data.</text>
</comment>
<dbReference type="EMBL" id="CADEBC010000476">
    <property type="protein sequence ID" value="CAB3232026.1"/>
    <property type="molecule type" value="Genomic_DNA"/>
</dbReference>
<keyword evidence="3 7" id="KW-0560">Oxidoreductase</keyword>
<dbReference type="InterPro" id="IPR050642">
    <property type="entry name" value="PDH_E1_Alpha_Subunit"/>
</dbReference>
<evidence type="ECO:0000256" key="5">
    <source>
        <dbReference type="ARBA" id="ARBA00023317"/>
    </source>
</evidence>
<dbReference type="EMBL" id="CADEBC010000476">
    <property type="protein sequence ID" value="CAB3232028.1"/>
    <property type="molecule type" value="Genomic_DNA"/>
</dbReference>
<sequence length="396" mass="43826">MNLKHYFGLKTLYVCAWKVHRIKQMLCKSMSTEASYVIESPYKLHKLQAGPPTKANLTSADALKIYEKMVVMRRMEQACADLYKQKVVRGFCHLYAGQEAVAVGIHEVMRKQDSVITSYRCHGYTQLMANDVLGVIAELTGRKTGVSRGKGGSMHMYAPKFYGGNGIVGAQVPLGAGVALAHHYKGDGGVCFTLYGDGAANQGQVFEAMNMTMLWKLPCIFVCENNKYGLGTCANRSSASTDYYTRGDYIPGIHADGMDVIACREVARFAIDYCTSGKGPIVVETETYRYYGHSMSDPGTSYRTRDEVKEMREKYDPINTFARKIKEAKLATDEQLKAITKKVRDEVGKAAKQAATDPVVGLEELSADVEKLCLFPNQMLRGLHPGSPLKHFNLQG</sequence>
<dbReference type="PANTHER" id="PTHR11516">
    <property type="entry name" value="PYRUVATE DEHYDROGENASE E1 COMPONENT, ALPHA SUBUNIT BACTERIAL AND ORGANELLAR"/>
    <property type="match status" value="1"/>
</dbReference>
<protein>
    <recommendedName>
        <fullName evidence="7">Pyruvate dehydrogenase E1 component subunit alpha</fullName>
        <ecNumber evidence="7">1.2.4.1</ecNumber>
    </recommendedName>
</protein>
<keyword evidence="11" id="KW-1185">Reference proteome</keyword>
<dbReference type="SUPFAM" id="SSF52518">
    <property type="entry name" value="Thiamin diphosphate-binding fold (THDP-binding)"/>
    <property type="match status" value="1"/>
</dbReference>
<reference evidence="11 12" key="1">
    <citation type="submission" date="2020-04" db="EMBL/GenBank/DDBJ databases">
        <authorList>
            <person name="Wallbank WR R."/>
            <person name="Pardo Diaz C."/>
            <person name="Kozak K."/>
            <person name="Martin S."/>
            <person name="Jiggins C."/>
            <person name="Moest M."/>
            <person name="Warren A I."/>
            <person name="Byers J.R.P. K."/>
            <person name="Montejo-Kovacevich G."/>
            <person name="Yen C E."/>
        </authorList>
    </citation>
    <scope>NUCLEOTIDE SEQUENCE [LARGE SCALE GENOMIC DNA]</scope>
</reference>
<evidence type="ECO:0000313" key="12">
    <source>
        <dbReference type="Proteomes" id="UP000494256"/>
    </source>
</evidence>
<evidence type="ECO:0000313" key="10">
    <source>
        <dbReference type="EMBL" id="CAB3251560.1"/>
    </source>
</evidence>
<comment type="catalytic activity">
    <reaction evidence="6 7">
        <text>N(6)-[(R)-lipoyl]-L-lysyl-[protein] + pyruvate + H(+) = N(6)-[(R)-S(8)-acetyldihydrolipoyl]-L-lysyl-[protein] + CO2</text>
        <dbReference type="Rhea" id="RHEA:19189"/>
        <dbReference type="Rhea" id="RHEA-COMP:10474"/>
        <dbReference type="Rhea" id="RHEA-COMP:10478"/>
        <dbReference type="ChEBI" id="CHEBI:15361"/>
        <dbReference type="ChEBI" id="CHEBI:15378"/>
        <dbReference type="ChEBI" id="CHEBI:16526"/>
        <dbReference type="ChEBI" id="CHEBI:83099"/>
        <dbReference type="ChEBI" id="CHEBI:83111"/>
        <dbReference type="EC" id="1.2.4.1"/>
    </reaction>
</comment>
<evidence type="ECO:0000256" key="6">
    <source>
        <dbReference type="ARBA" id="ARBA00051231"/>
    </source>
</evidence>
<keyword evidence="4 7" id="KW-0786">Thiamine pyrophosphate</keyword>
<evidence type="ECO:0000256" key="2">
    <source>
        <dbReference type="ARBA" id="ARBA00022946"/>
    </source>
</evidence>
<dbReference type="InterPro" id="IPR017597">
    <property type="entry name" value="Pyrv_DH_E1_asu_subgrp-y"/>
</dbReference>
<dbReference type="AlphaFoldDB" id="A0A8S1ANJ4"/>
<evidence type="ECO:0000256" key="4">
    <source>
        <dbReference type="ARBA" id="ARBA00023052"/>
    </source>
</evidence>
<dbReference type="CDD" id="cd02000">
    <property type="entry name" value="TPP_E1_PDC_ADC_BCADC"/>
    <property type="match status" value="1"/>
</dbReference>
<dbReference type="GO" id="GO:0004739">
    <property type="term" value="F:pyruvate dehydrogenase (acetyl-transferring) activity"/>
    <property type="evidence" value="ECO:0007669"/>
    <property type="project" value="UniProtKB-UniRule"/>
</dbReference>
<gene>
    <name evidence="10" type="ORF">APLA_LOCUS13663</name>
    <name evidence="9" type="ORF">APLA_LOCUS4681</name>
</gene>
<dbReference type="PANTHER" id="PTHR11516:SF60">
    <property type="entry name" value="PYRUVATE DEHYDROGENASE E1 COMPONENT SUBUNIT ALPHA"/>
    <property type="match status" value="1"/>
</dbReference>
<dbReference type="Proteomes" id="UP000494106">
    <property type="component" value="Unassembled WGS sequence"/>
</dbReference>
<dbReference type="Gene3D" id="3.40.50.970">
    <property type="match status" value="1"/>
</dbReference>
<dbReference type="OrthoDB" id="10256198at2759"/>
<name>A0A8S1ANJ4_ARCPL</name>
<evidence type="ECO:0000256" key="7">
    <source>
        <dbReference type="RuleBase" id="RU361139"/>
    </source>
</evidence>
<keyword evidence="2" id="KW-0809">Transit peptide</keyword>
<organism evidence="10 12">
    <name type="scientific">Arctia plantaginis</name>
    <name type="common">Wood tiger moth</name>
    <name type="synonym">Phalaena plantaginis</name>
    <dbReference type="NCBI Taxonomy" id="874455"/>
    <lineage>
        <taxon>Eukaryota</taxon>
        <taxon>Metazoa</taxon>
        <taxon>Ecdysozoa</taxon>
        <taxon>Arthropoda</taxon>
        <taxon>Hexapoda</taxon>
        <taxon>Insecta</taxon>
        <taxon>Pterygota</taxon>
        <taxon>Neoptera</taxon>
        <taxon>Endopterygota</taxon>
        <taxon>Lepidoptera</taxon>
        <taxon>Glossata</taxon>
        <taxon>Ditrysia</taxon>
        <taxon>Noctuoidea</taxon>
        <taxon>Erebidae</taxon>
        <taxon>Arctiinae</taxon>
        <taxon>Arctia</taxon>
    </lineage>
</organism>
<evidence type="ECO:0000256" key="1">
    <source>
        <dbReference type="ARBA" id="ARBA00001964"/>
    </source>
</evidence>